<feature type="domain" description="DNA helicase Pif1-like DEAD-box helicase" evidence="2">
    <location>
        <begin position="257"/>
        <end position="353"/>
    </location>
</feature>
<dbReference type="EMBL" id="AC005142">
    <property type="protein sequence ID" value="AAD15325.1"/>
    <property type="molecule type" value="Genomic_DNA"/>
</dbReference>
<comment type="catalytic activity">
    <reaction evidence="1">
        <text>ATP + H2O = ADP + phosphate + H(+)</text>
        <dbReference type="Rhea" id="RHEA:13065"/>
        <dbReference type="ChEBI" id="CHEBI:15377"/>
        <dbReference type="ChEBI" id="CHEBI:15378"/>
        <dbReference type="ChEBI" id="CHEBI:30616"/>
        <dbReference type="ChEBI" id="CHEBI:43474"/>
        <dbReference type="ChEBI" id="CHEBI:456216"/>
        <dbReference type="EC" id="5.6.2.3"/>
    </reaction>
</comment>
<evidence type="ECO:0000256" key="1">
    <source>
        <dbReference type="RuleBase" id="RU363044"/>
    </source>
</evidence>
<keyword evidence="1" id="KW-0233">DNA recombination</keyword>
<reference evidence="4" key="3">
    <citation type="submission" date="1999-02" db="EMBL/GenBank/DDBJ databases">
        <authorList>
            <person name="Parnell L.D."/>
            <person name="Chen E.Y."/>
        </authorList>
    </citation>
    <scope>NUCLEOTIDE SEQUENCE</scope>
</reference>
<dbReference type="InterPro" id="IPR027417">
    <property type="entry name" value="P-loop_NTPase"/>
</dbReference>
<dbReference type="GO" id="GO:0006281">
    <property type="term" value="P:DNA repair"/>
    <property type="evidence" value="ECO:0007669"/>
    <property type="project" value="UniProtKB-KW"/>
</dbReference>
<dbReference type="ExpressionAtlas" id="Q9SY47">
    <property type="expression patterns" value="baseline"/>
</dbReference>
<keyword evidence="1" id="KW-0067">ATP-binding</keyword>
<dbReference type="Pfam" id="PF05970">
    <property type="entry name" value="PIF1"/>
    <property type="match status" value="1"/>
</dbReference>
<keyword evidence="1" id="KW-0227">DNA damage</keyword>
<evidence type="ECO:0000313" key="5">
    <source>
        <dbReference type="EMBL" id="CAB77854.1"/>
    </source>
</evidence>
<evidence type="ECO:0000259" key="2">
    <source>
        <dbReference type="Pfam" id="PF05970"/>
    </source>
</evidence>
<dbReference type="PANTHER" id="PTHR10492">
    <property type="match status" value="1"/>
</dbReference>
<dbReference type="InterPro" id="IPR049163">
    <property type="entry name" value="Pif1-like_2B_dom"/>
</dbReference>
<comment type="similarity">
    <text evidence="1">Belongs to the helicase family.</text>
</comment>
<dbReference type="PANTHER" id="PTHR10492:SF101">
    <property type="entry name" value="ATP-DEPENDENT DNA HELICASE"/>
    <property type="match status" value="1"/>
</dbReference>
<evidence type="ECO:0000259" key="3">
    <source>
        <dbReference type="Pfam" id="PF21530"/>
    </source>
</evidence>
<keyword evidence="1" id="KW-0234">DNA repair</keyword>
<comment type="cofactor">
    <cofactor evidence="1">
        <name>Mg(2+)</name>
        <dbReference type="ChEBI" id="CHEBI:18420"/>
    </cofactor>
</comment>
<reference evidence="5" key="4">
    <citation type="submission" date="2000-03" db="EMBL/GenBank/DDBJ databases">
        <authorList>
            <person name="EU Arabidopsis sequencing project"/>
        </authorList>
    </citation>
    <scope>NUCLEOTIDE SEQUENCE</scope>
</reference>
<accession>Q9SY47</accession>
<dbReference type="Pfam" id="PF21530">
    <property type="entry name" value="Pif1_2B_dom"/>
    <property type="match status" value="1"/>
</dbReference>
<keyword evidence="1" id="KW-0547">Nucleotide-binding</keyword>
<dbReference type="Gene3D" id="3.40.50.300">
    <property type="entry name" value="P-loop containing nucleotide triphosphate hydrolases"/>
    <property type="match status" value="1"/>
</dbReference>
<dbReference type="PIR" id="G85046">
    <property type="entry name" value="G85046"/>
</dbReference>
<dbReference type="GO" id="GO:0006310">
    <property type="term" value="P:DNA recombination"/>
    <property type="evidence" value="ECO:0007669"/>
    <property type="project" value="UniProtKB-KW"/>
</dbReference>
<dbReference type="GO" id="GO:0043139">
    <property type="term" value="F:5'-3' DNA helicase activity"/>
    <property type="evidence" value="ECO:0007669"/>
    <property type="project" value="UniProtKB-EC"/>
</dbReference>
<sequence length="570" mass="65365">MYTVGFQKRGLPHAHIILWMDPRYKFPTVDDVDKIIFAEILDKVKDSELYQVVSECMIHGPCGLVNPNSPCMENGKYSKFYPKNHVENTSLDNEITKLTFHEKGKQPVYVKEGLLDDDKEYIHGIEEANFWCSPKYVCKLFVIMLISERLSSPAVVWEHTWKILSEDFKRKLRNQLERAEYILPDEDRIQLCLQELQKILKRHGTDLWRYKMLPQLEPGDEPAFNQLILDERNYNCESLKTKHDNWLKMLTAEQKKKGGRTAHSRFGIPLTPHETSTCNIERGIDLAELVTAAKLIIWDEAPMMSKYCFKSLDKRLRDIISTPEDKPLGGKVILFGGDFRQILHVIVAAGRELIGKLNEPNDGVTPIQIPDDILIFEGDNPIESIIKCVYGTIFAQEKSLTFFQDRAILCPTNDDVNLINDHMLSKLTIMLLRNLDLHGGLMNGTRLQIVRLGDKLVQGRPLTGTRVGKLVLILMMPLTPSAHRLPFKMRRKQFPLSVAFAMMINKSQRQSLANVGINLLKPVFSHGQLYVAMSRVKSKARLKVLITDSKGKQKKETTNVIFKEIFQNLL</sequence>
<proteinExistence type="inferred from homology"/>
<dbReference type="GO" id="GO:0016787">
    <property type="term" value="F:hydrolase activity"/>
    <property type="evidence" value="ECO:0007669"/>
    <property type="project" value="UniProtKB-KW"/>
</dbReference>
<dbReference type="AlphaFoldDB" id="Q9SY47"/>
<evidence type="ECO:0000313" key="4">
    <source>
        <dbReference type="EMBL" id="AAD15325.1"/>
    </source>
</evidence>
<keyword evidence="1" id="KW-0378">Hydrolase</keyword>
<dbReference type="GO" id="GO:0000723">
    <property type="term" value="P:telomere maintenance"/>
    <property type="evidence" value="ECO:0007669"/>
    <property type="project" value="InterPro"/>
</dbReference>
<dbReference type="EMBL" id="AL161497">
    <property type="protein sequence ID" value="CAB77854.1"/>
    <property type="molecule type" value="Genomic_DNA"/>
</dbReference>
<gene>
    <name evidence="4" type="primary">T5L23.19</name>
    <name evidence="5" type="ordered locus">At4g03690</name>
</gene>
<organism evidence="4">
    <name type="scientific">Arabidopsis thaliana</name>
    <name type="common">Mouse-ear cress</name>
    <dbReference type="NCBI Taxonomy" id="3702"/>
    <lineage>
        <taxon>Eukaryota</taxon>
        <taxon>Viridiplantae</taxon>
        <taxon>Streptophyta</taxon>
        <taxon>Embryophyta</taxon>
        <taxon>Tracheophyta</taxon>
        <taxon>Spermatophyta</taxon>
        <taxon>Magnoliopsida</taxon>
        <taxon>eudicotyledons</taxon>
        <taxon>Gunneridae</taxon>
        <taxon>Pentapetalae</taxon>
        <taxon>rosids</taxon>
        <taxon>malvids</taxon>
        <taxon>Brassicales</taxon>
        <taxon>Brassicaceae</taxon>
        <taxon>Camelineae</taxon>
        <taxon>Arabidopsis</taxon>
    </lineage>
</organism>
<name>Q9SY47_ARATH</name>
<reference key="2">
    <citation type="journal article" date="1999" name="Nature">
        <title>Sequence and analysis of chromosome 4 of the plant Arabidopsis thaliana.</title>
        <authorList>
            <consortium name="EU"/>
            <consortium name="CSHL and WU Arabidopsis Sequencing Project"/>
            <person name="Mayer K."/>
            <person name="Schuller C."/>
            <person name="Wambutt R."/>
            <person name="Murphy G."/>
            <person name="Volckaert G."/>
            <person name="Pohl T."/>
            <person name="Dusterhoft A."/>
            <person name="Stiekema W."/>
            <person name="Entian K.D."/>
            <person name="Terryn N."/>
            <person name="Harris B."/>
            <person name="Ansorge W."/>
            <person name="Brandt P."/>
            <person name="Grivell L."/>
            <person name="Rieger M."/>
            <person name="Weichselgartner M."/>
            <person name="de Simone V."/>
            <person name="Obermaier B."/>
            <person name="Mache R."/>
            <person name="Muller M."/>
            <person name="Kreis M."/>
            <person name="Delseny M."/>
            <person name="Puigdomenech P."/>
            <person name="Watson M."/>
            <person name="Schmidtheini T."/>
            <person name="Reichert B."/>
            <person name="Portatelle D."/>
            <person name="Perez-Alonso M."/>
            <person name="Boutry M."/>
            <person name="Bancroft I."/>
            <person name="Vos P."/>
            <person name="Hoheisel J."/>
            <person name="Zimmermann W."/>
            <person name="Wedler H."/>
            <person name="Ridley P."/>
            <person name="Langham S.A."/>
            <person name="McCullagh B."/>
            <person name="Bilham L."/>
            <person name="Robben J."/>
            <person name="Van der Schueren J."/>
            <person name="Grymonprez B."/>
            <person name="Chuang Y.J."/>
            <person name="Vandenbussche F."/>
            <person name="Braeken M."/>
            <person name="Weltjens I."/>
            <person name="Voet M."/>
            <person name="Bastiaens I."/>
            <person name="Aert R."/>
            <person name="Defoor E."/>
            <person name="Weitzenegger T."/>
            <person name="Bothe G."/>
            <person name="Ramsperger U."/>
            <person name="Hilbert H."/>
            <person name="Braun M."/>
            <person name="Holzer E."/>
            <person name="Brandt A."/>
            <person name="Peters S."/>
            <person name="van Staveren M."/>
            <person name="Dirske W."/>
            <person name="Mooijman P."/>
            <person name="Klein Lankhorst R."/>
            <person name="Rose M."/>
            <person name="Hauf J."/>
            <person name="Kotter P."/>
            <person name="Berneiser S."/>
            <person name="Hempel S."/>
            <person name="Feldpausch M."/>
            <person name="Lamberth S."/>
            <person name="Van den Daele H."/>
            <person name="De Keyser A."/>
            <person name="Buysshaert C."/>
            <person name="Gielen J."/>
            <person name="Villarroel R."/>
            <person name="De Clercq R."/>
            <person name="Van Montagu M."/>
            <person name="Rogers J."/>
            <person name="Cronin A."/>
            <person name="Quail M."/>
            <person name="Bray-Allen S."/>
            <person name="Clark L."/>
            <person name="Doggett J."/>
            <person name="Hall S."/>
            <person name="Kay M."/>
            <person name="Lennard N."/>
            <person name="McLay K."/>
            <person name="Mayes R."/>
            <person name="Pettett A."/>
            <person name="Rajandream M.A."/>
            <person name="Lyne M."/>
            <person name="Benes V."/>
            <person name="Rechmann S."/>
            <person name="Borkova D."/>
            <person name="Blocker H."/>
            <person name="Scharfe M."/>
            <person name="Grimm M."/>
            <person name="Lohnert T.H."/>
            <person name="Dose S."/>
            <person name="de Haan M."/>
            <person name="Maarse A."/>
            <person name="Schafer M."/>
            <person name="Muller-Auer S."/>
            <person name="Gabel C."/>
            <person name="Fuchs M."/>
            <person name="Fartmann B."/>
            <person name="Granderath K."/>
            <person name="Dauner D."/>
            <person name="Herzl A."/>
            <person name="Neumann S."/>
            <person name="Argiriou A."/>
            <person name="Vitale D."/>
            <person name="Liguori R."/>
            <person name="Piravandi E."/>
            <person name="Massenet O."/>
            <person name="Quigley F."/>
            <person name="Clabauld G."/>
            <person name="Mundlein A."/>
            <person name="Felber R."/>
            <person name="Schnabl S."/>
            <person name="Hiller R."/>
            <person name="Schmidt W."/>
            <person name="Lecharny A."/>
            <person name="Aubourg S."/>
            <person name="Chefdor F."/>
            <person name="Cooke R."/>
            <person name="Berger C."/>
            <person name="Montfort A."/>
            <person name="Casacuberta E."/>
            <person name="Gibbons T."/>
            <person name="Weber N."/>
            <person name="Vandenbol M."/>
            <person name="Bargues M."/>
            <person name="Terol J."/>
            <person name="Torres A."/>
            <person name="Perez-Perez A."/>
            <person name="Purnelle B."/>
            <person name="Bent E."/>
            <person name="Johnson S."/>
            <person name="Tacon D."/>
            <person name="Jesse T."/>
            <person name="Heijnen L."/>
            <person name="Schwarz S."/>
            <person name="Scholler P."/>
            <person name="Heber S."/>
            <person name="Francs P."/>
            <person name="Bielke C."/>
            <person name="Frishman D."/>
            <person name="Haase D."/>
            <person name="Lemcke K."/>
            <person name="Mewes H.W."/>
            <person name="Stocker S."/>
            <person name="Zaccaria P."/>
            <person name="Bevan M."/>
            <person name="Wilson R.K."/>
            <person name="de la Bastide M."/>
            <person name="Habermann K."/>
            <person name="Parnell L."/>
            <person name="Dedhia N."/>
            <person name="Gnoj L."/>
            <person name="Schutz K."/>
            <person name="Huang E."/>
            <person name="Spiegel L."/>
            <person name="Sehkon M."/>
            <person name="Murray J."/>
            <person name="Sheet P."/>
            <person name="Cordes M."/>
            <person name="Abu-Threideh J."/>
            <person name="Stoneking T."/>
            <person name="Kalicki J."/>
            <person name="Graves T."/>
            <person name="Harmon G."/>
            <person name="Edwards J."/>
            <person name="Latreille P."/>
            <person name="Courtney L."/>
            <person name="Cloud J."/>
            <person name="Abbott A."/>
            <person name="Scott K."/>
            <person name="Johnson D."/>
            <person name="Minx P."/>
            <person name="Bentley D."/>
            <person name="Fulton B."/>
            <person name="Miller N."/>
            <person name="Greco T."/>
            <person name="Kemp K."/>
            <person name="Kramer J."/>
            <person name="Fulton L."/>
            <person name="Mardis E."/>
            <person name="Dante M."/>
            <person name="Pepin K."/>
            <person name="Hillier L."/>
            <person name="Nelson J."/>
            <person name="Spieth J."/>
            <person name="Ryan E."/>
            <person name="Andrews S."/>
            <person name="Geisel C."/>
            <person name="Layman D."/>
            <person name="Du H."/>
            <person name="Ali J."/>
            <person name="Berghoff A."/>
            <person name="Jones K."/>
            <person name="Drone K."/>
            <person name="Cotton M."/>
            <person name="Joshu C."/>
            <person name="Antonoiu B."/>
            <person name="Zidanic M."/>
            <person name="Strong C."/>
            <person name="Sun H."/>
            <person name="Lamar B."/>
            <person name="Yordan C."/>
            <person name="Ma P."/>
            <person name="Zhong J."/>
            <person name="Preston R."/>
            <person name="Vil D."/>
            <person name="Shekher M."/>
            <person name="Matero A."/>
            <person name="Shah R."/>
            <person name="Swaby I.K."/>
            <person name="O'Shaughnessy A."/>
            <person name="Rodriguez M."/>
            <person name="Hoffmann J."/>
            <person name="Till S."/>
            <person name="Granat S."/>
            <person name="Shohdy N."/>
            <person name="Hasegawa A."/>
            <person name="Hameed A."/>
            <person name="Lodhi M."/>
            <person name="Johnson A."/>
            <person name="Chen E."/>
            <person name="Marra M."/>
            <person name="Martienssen R."/>
            <person name="McCombie W.R."/>
        </authorList>
    </citation>
    <scope>NUCLEOTIDE SEQUENCE [LARGE SCALE GENOMIC DNA]</scope>
    <source>
        <strain>cv. Columbia</strain>
    </source>
</reference>
<dbReference type="EC" id="5.6.2.3" evidence="1"/>
<feature type="domain" description="DNA helicase Pif1-like 2B" evidence="3">
    <location>
        <begin position="428"/>
        <end position="452"/>
    </location>
</feature>
<dbReference type="InterPro" id="IPR010285">
    <property type="entry name" value="DNA_helicase_pif1-like_DEAD"/>
</dbReference>
<dbReference type="SUPFAM" id="SSF52540">
    <property type="entry name" value="P-loop containing nucleoside triphosphate hydrolases"/>
    <property type="match status" value="1"/>
</dbReference>
<protein>
    <recommendedName>
        <fullName evidence="1">ATP-dependent DNA helicase</fullName>
        <ecNumber evidence="1">5.6.2.3</ecNumber>
    </recommendedName>
</protein>
<reference evidence="4" key="1">
    <citation type="submission" date="1998-06" db="EMBL/GenBank/DDBJ databases">
        <title>BAC T5L23 from chromosome IV, position 19 cM.</title>
        <authorList>
            <person name="Zhong J."/>
            <person name="Ma P."/>
            <person name="Parnell L.D."/>
            <person name="Chen C.-N."/>
            <person name="Chen E.Y."/>
        </authorList>
    </citation>
    <scope>NUCLEOTIDE SEQUENCE</scope>
</reference>
<dbReference type="GO" id="GO:0005524">
    <property type="term" value="F:ATP binding"/>
    <property type="evidence" value="ECO:0007669"/>
    <property type="project" value="UniProtKB-KW"/>
</dbReference>
<keyword evidence="1" id="KW-0347">Helicase</keyword>
<reference evidence="5" key="5">
    <citation type="submission" date="2000-03" db="EMBL/GenBank/DDBJ databases">
        <authorList>
            <person name="Zhong J."/>
            <person name="Ma P."/>
            <person name="Parnell L.D."/>
            <person name="Chen C.N."/>
            <person name="Chen E.Y."/>
            <person name="Mewes H.W."/>
            <person name="Lemcke K."/>
            <person name="Mayer K.F.X."/>
        </authorList>
    </citation>
    <scope>NUCLEOTIDE SEQUENCE</scope>
</reference>